<sequence>MIDQLEAAFNFQQQALSLRHERQKVLASNIANADTPGYKARDMDFAGELAKAVRHGQGASGGLHLSRTDAGHLAGQAPTAPDRELLYRVPEQPSLDGNTVDMDRERVAFADNSVRYQASLNFLTSRIQGLKKAMQPE</sequence>
<reference evidence="9 10" key="1">
    <citation type="submission" date="2020-08" db="EMBL/GenBank/DDBJ databases">
        <title>Genomic Encyclopedia of Type Strains, Phase III (KMG-III): the genomes of soil and plant-associated and newly described type strains.</title>
        <authorList>
            <person name="Whitman W."/>
        </authorList>
    </citation>
    <scope>NUCLEOTIDE SEQUENCE [LARGE SCALE GENOMIC DNA]</scope>
    <source>
        <strain evidence="9 10">CECT 5995</strain>
    </source>
</reference>
<protein>
    <recommendedName>
        <fullName evidence="3 6">Flagellar basal body rod protein FlgB</fullName>
    </recommendedName>
</protein>
<dbReference type="InterPro" id="IPR019776">
    <property type="entry name" value="Flagellar_basal_body_rod_CS"/>
</dbReference>
<comment type="caution">
    <text evidence="9">The sequence shown here is derived from an EMBL/GenBank/DDBJ whole genome shotgun (WGS) entry which is preliminary data.</text>
</comment>
<evidence type="ECO:0000256" key="2">
    <source>
        <dbReference type="ARBA" id="ARBA00009677"/>
    </source>
</evidence>
<gene>
    <name evidence="9" type="ORF">FHR96_001212</name>
</gene>
<evidence type="ECO:0000313" key="9">
    <source>
        <dbReference type="EMBL" id="MBB3140350.1"/>
    </source>
</evidence>
<dbReference type="InterPro" id="IPR006300">
    <property type="entry name" value="FlgB"/>
</dbReference>
<dbReference type="EMBL" id="JACHXM010000004">
    <property type="protein sequence ID" value="MBB3140350.1"/>
    <property type="molecule type" value="Genomic_DNA"/>
</dbReference>
<dbReference type="NCBIfam" id="TIGR01396">
    <property type="entry name" value="FlgB"/>
    <property type="match status" value="1"/>
</dbReference>
<comment type="subunit">
    <text evidence="6">The basal body constitutes a major portion of the flagellar organelle and consists of a number of rings mounted on a central rod.</text>
</comment>
<dbReference type="GO" id="GO:0071973">
    <property type="term" value="P:bacterial-type flagellum-dependent cell motility"/>
    <property type="evidence" value="ECO:0007669"/>
    <property type="project" value="InterPro"/>
</dbReference>
<evidence type="ECO:0000313" key="10">
    <source>
        <dbReference type="Proteomes" id="UP000525987"/>
    </source>
</evidence>
<dbReference type="Proteomes" id="UP000525987">
    <property type="component" value="Unassembled WGS sequence"/>
</dbReference>
<evidence type="ECO:0000256" key="3">
    <source>
        <dbReference type="ARBA" id="ARBA00014376"/>
    </source>
</evidence>
<keyword evidence="9" id="KW-0282">Flagellum</keyword>
<dbReference type="PROSITE" id="PS00588">
    <property type="entry name" value="FLAGELLA_BB_ROD"/>
    <property type="match status" value="1"/>
</dbReference>
<keyword evidence="9" id="KW-0966">Cell projection</keyword>
<comment type="similarity">
    <text evidence="2 6">Belongs to the flagella basal body rod proteins family.</text>
</comment>
<evidence type="ECO:0000256" key="7">
    <source>
        <dbReference type="SAM" id="MobiDB-lite"/>
    </source>
</evidence>
<comment type="subcellular location">
    <subcellularLocation>
        <location evidence="1 6">Bacterial flagellum basal body</location>
    </subcellularLocation>
</comment>
<evidence type="ECO:0000256" key="5">
    <source>
        <dbReference type="ARBA" id="ARBA00024934"/>
    </source>
</evidence>
<evidence type="ECO:0000259" key="8">
    <source>
        <dbReference type="Pfam" id="PF00460"/>
    </source>
</evidence>
<proteinExistence type="inferred from homology"/>
<dbReference type="PANTHER" id="PTHR30435">
    <property type="entry name" value="FLAGELLAR PROTEIN"/>
    <property type="match status" value="1"/>
</dbReference>
<dbReference type="RefSeq" id="WP_183386750.1">
    <property type="nucleotide sequence ID" value="NZ_JACHXM010000004.1"/>
</dbReference>
<dbReference type="GO" id="GO:0030694">
    <property type="term" value="C:bacterial-type flagellum basal body, rod"/>
    <property type="evidence" value="ECO:0007669"/>
    <property type="project" value="InterPro"/>
</dbReference>
<dbReference type="InterPro" id="IPR001444">
    <property type="entry name" value="Flag_bb_rod_N"/>
</dbReference>
<evidence type="ECO:0000256" key="1">
    <source>
        <dbReference type="ARBA" id="ARBA00004117"/>
    </source>
</evidence>
<keyword evidence="9" id="KW-0969">Cilium</keyword>
<dbReference type="PIRSF" id="PIRSF002889">
    <property type="entry name" value="Rod_FlgB"/>
    <property type="match status" value="1"/>
</dbReference>
<keyword evidence="10" id="KW-1185">Reference proteome</keyword>
<comment type="function">
    <text evidence="5 6">Structural component of flagellum, the bacterial motility apparatus. Part of the rod structure of flagellar basal body.</text>
</comment>
<organism evidence="9 10">
    <name type="scientific">Halomonas organivorans</name>
    <dbReference type="NCBI Taxonomy" id="257772"/>
    <lineage>
        <taxon>Bacteria</taxon>
        <taxon>Pseudomonadati</taxon>
        <taxon>Pseudomonadota</taxon>
        <taxon>Gammaproteobacteria</taxon>
        <taxon>Oceanospirillales</taxon>
        <taxon>Halomonadaceae</taxon>
        <taxon>Halomonas</taxon>
    </lineage>
</organism>
<accession>A0A7W5BWD1</accession>
<dbReference type="Pfam" id="PF00460">
    <property type="entry name" value="Flg_bb_rod"/>
    <property type="match status" value="1"/>
</dbReference>
<keyword evidence="4 6" id="KW-0975">Bacterial flagellum</keyword>
<feature type="region of interest" description="Disordered" evidence="7">
    <location>
        <begin position="58"/>
        <end position="77"/>
    </location>
</feature>
<evidence type="ECO:0000256" key="4">
    <source>
        <dbReference type="ARBA" id="ARBA00023143"/>
    </source>
</evidence>
<evidence type="ECO:0000256" key="6">
    <source>
        <dbReference type="PIRNR" id="PIRNR002889"/>
    </source>
</evidence>
<name>A0A7W5BWD1_9GAMM</name>
<dbReference type="PANTHER" id="PTHR30435:SF12">
    <property type="entry name" value="FLAGELLAR BASAL BODY ROD PROTEIN FLGB"/>
    <property type="match status" value="1"/>
</dbReference>
<feature type="domain" description="Flagellar basal body rod protein N-terminal" evidence="8">
    <location>
        <begin position="10"/>
        <end position="39"/>
    </location>
</feature>
<dbReference type="AlphaFoldDB" id="A0A7W5BWD1"/>